<proteinExistence type="predicted"/>
<keyword evidence="4" id="KW-1185">Reference proteome</keyword>
<feature type="region of interest" description="Disordered" evidence="1">
    <location>
        <begin position="1"/>
        <end position="29"/>
    </location>
</feature>
<organism evidence="3 4">
    <name type="scientific">Hydnomerulius pinastri MD-312</name>
    <dbReference type="NCBI Taxonomy" id="994086"/>
    <lineage>
        <taxon>Eukaryota</taxon>
        <taxon>Fungi</taxon>
        <taxon>Dikarya</taxon>
        <taxon>Basidiomycota</taxon>
        <taxon>Agaricomycotina</taxon>
        <taxon>Agaricomycetes</taxon>
        <taxon>Agaricomycetidae</taxon>
        <taxon>Boletales</taxon>
        <taxon>Boletales incertae sedis</taxon>
        <taxon>Leucogyrophana</taxon>
    </lineage>
</organism>
<accession>A0A0C9WFM3</accession>
<sequence length="122" mass="14107">MPTRPIDTSRKESVKSKAPQITSQHHIQHGQHQNISLLFDVPAESLTYITSYLTPPSLLALARTCSHLYKHVKDDNTWLRAFLNQFAGIGPEHSLDNEKVLLLRRLENTWRKEFILRHSLGR</sequence>
<dbReference type="InterPro" id="IPR001810">
    <property type="entry name" value="F-box_dom"/>
</dbReference>
<feature type="domain" description="F-box" evidence="2">
    <location>
        <begin position="35"/>
        <end position="81"/>
    </location>
</feature>
<evidence type="ECO:0000256" key="1">
    <source>
        <dbReference type="SAM" id="MobiDB-lite"/>
    </source>
</evidence>
<dbReference type="InterPro" id="IPR036047">
    <property type="entry name" value="F-box-like_dom_sf"/>
</dbReference>
<dbReference type="SUPFAM" id="SSF81383">
    <property type="entry name" value="F-box domain"/>
    <property type="match status" value="1"/>
</dbReference>
<evidence type="ECO:0000313" key="3">
    <source>
        <dbReference type="EMBL" id="KIJ64307.1"/>
    </source>
</evidence>
<protein>
    <recommendedName>
        <fullName evidence="2">F-box domain-containing protein</fullName>
    </recommendedName>
</protein>
<evidence type="ECO:0000313" key="4">
    <source>
        <dbReference type="Proteomes" id="UP000053820"/>
    </source>
</evidence>
<dbReference type="AlphaFoldDB" id="A0A0C9WFM3"/>
<dbReference type="EMBL" id="KN839847">
    <property type="protein sequence ID" value="KIJ64307.1"/>
    <property type="molecule type" value="Genomic_DNA"/>
</dbReference>
<gene>
    <name evidence="3" type="ORF">HYDPIDRAFT_154702</name>
</gene>
<dbReference type="Gene3D" id="1.20.1280.50">
    <property type="match status" value="1"/>
</dbReference>
<dbReference type="HOGENOM" id="CLU_2027039_0_0_1"/>
<dbReference type="Proteomes" id="UP000053820">
    <property type="component" value="Unassembled WGS sequence"/>
</dbReference>
<dbReference type="PROSITE" id="PS50181">
    <property type="entry name" value="FBOX"/>
    <property type="match status" value="1"/>
</dbReference>
<name>A0A0C9WFM3_9AGAM</name>
<reference evidence="3 4" key="1">
    <citation type="submission" date="2014-04" db="EMBL/GenBank/DDBJ databases">
        <title>Evolutionary Origins and Diversification of the Mycorrhizal Mutualists.</title>
        <authorList>
            <consortium name="DOE Joint Genome Institute"/>
            <consortium name="Mycorrhizal Genomics Consortium"/>
            <person name="Kohler A."/>
            <person name="Kuo A."/>
            <person name="Nagy L.G."/>
            <person name="Floudas D."/>
            <person name="Copeland A."/>
            <person name="Barry K.W."/>
            <person name="Cichocki N."/>
            <person name="Veneault-Fourrey C."/>
            <person name="LaButti K."/>
            <person name="Lindquist E.A."/>
            <person name="Lipzen A."/>
            <person name="Lundell T."/>
            <person name="Morin E."/>
            <person name="Murat C."/>
            <person name="Riley R."/>
            <person name="Ohm R."/>
            <person name="Sun H."/>
            <person name="Tunlid A."/>
            <person name="Henrissat B."/>
            <person name="Grigoriev I.V."/>
            <person name="Hibbett D.S."/>
            <person name="Martin F."/>
        </authorList>
    </citation>
    <scope>NUCLEOTIDE SEQUENCE [LARGE SCALE GENOMIC DNA]</scope>
    <source>
        <strain evidence="3 4">MD-312</strain>
    </source>
</reference>
<dbReference type="Pfam" id="PF12937">
    <property type="entry name" value="F-box-like"/>
    <property type="match status" value="1"/>
</dbReference>
<dbReference type="OrthoDB" id="429520at2759"/>
<evidence type="ECO:0000259" key="2">
    <source>
        <dbReference type="PROSITE" id="PS50181"/>
    </source>
</evidence>